<dbReference type="SUPFAM" id="SSF82657">
    <property type="entry name" value="BolA-like"/>
    <property type="match status" value="1"/>
</dbReference>
<name>A0ABM1BVA3_LIMPO</name>
<evidence type="ECO:0000256" key="2">
    <source>
        <dbReference type="RuleBase" id="RU003860"/>
    </source>
</evidence>
<dbReference type="PANTHER" id="PTHR46188:SF1">
    <property type="entry name" value="BOLA-LIKE PROTEIN 3"/>
    <property type="match status" value="1"/>
</dbReference>
<comment type="similarity">
    <text evidence="1 2">Belongs to the BolA/IbaG family.</text>
</comment>
<evidence type="ECO:0000256" key="1">
    <source>
        <dbReference type="ARBA" id="ARBA00005578"/>
    </source>
</evidence>
<dbReference type="Proteomes" id="UP000694941">
    <property type="component" value="Unplaced"/>
</dbReference>
<dbReference type="Pfam" id="PF01722">
    <property type="entry name" value="BolA"/>
    <property type="match status" value="1"/>
</dbReference>
<dbReference type="InterPro" id="IPR036065">
    <property type="entry name" value="BolA-like_sf"/>
</dbReference>
<protein>
    <submittedName>
        <fullName evidence="4">BolA-like protein 3</fullName>
    </submittedName>
</protein>
<accession>A0ABM1BVA3</accession>
<reference evidence="4" key="1">
    <citation type="submission" date="2025-08" db="UniProtKB">
        <authorList>
            <consortium name="RefSeq"/>
        </authorList>
    </citation>
    <scope>IDENTIFICATION</scope>
    <source>
        <tissue evidence="4">Muscle</tissue>
    </source>
</reference>
<proteinExistence type="inferred from homology"/>
<evidence type="ECO:0000313" key="3">
    <source>
        <dbReference type="Proteomes" id="UP000694941"/>
    </source>
</evidence>
<dbReference type="GeneID" id="106473216"/>
<dbReference type="InterPro" id="IPR002634">
    <property type="entry name" value="BolA"/>
</dbReference>
<sequence length="104" mass="11988">MSRFLTRFLQNNYFRYFSDKTTLTKGEEEIIRILKTKFPKASLVKVSDISGGCGAMYEVNLESTDFIGKNRVQQHMMVNEALKEEIKDMHGLRIFTSVPSDTQS</sequence>
<dbReference type="Gene3D" id="3.30.300.90">
    <property type="entry name" value="BolA-like"/>
    <property type="match status" value="1"/>
</dbReference>
<keyword evidence="3" id="KW-1185">Reference proteome</keyword>
<dbReference type="RefSeq" id="XP_013789352.1">
    <property type="nucleotide sequence ID" value="XM_013933898.2"/>
</dbReference>
<organism evidence="3 4">
    <name type="scientific">Limulus polyphemus</name>
    <name type="common">Atlantic horseshoe crab</name>
    <dbReference type="NCBI Taxonomy" id="6850"/>
    <lineage>
        <taxon>Eukaryota</taxon>
        <taxon>Metazoa</taxon>
        <taxon>Ecdysozoa</taxon>
        <taxon>Arthropoda</taxon>
        <taxon>Chelicerata</taxon>
        <taxon>Merostomata</taxon>
        <taxon>Xiphosura</taxon>
        <taxon>Limulidae</taxon>
        <taxon>Limulus</taxon>
    </lineage>
</organism>
<dbReference type="InterPro" id="IPR052275">
    <property type="entry name" value="Mt_Fe-S_assembly_factor"/>
</dbReference>
<dbReference type="PIRSF" id="PIRSF003113">
    <property type="entry name" value="BolA"/>
    <property type="match status" value="1"/>
</dbReference>
<evidence type="ECO:0000313" key="4">
    <source>
        <dbReference type="RefSeq" id="XP_013789352.1"/>
    </source>
</evidence>
<gene>
    <name evidence="4" type="primary">LOC106473216</name>
</gene>
<dbReference type="PANTHER" id="PTHR46188">
    <property type="entry name" value="BOLA-LIKE PROTEIN 3"/>
    <property type="match status" value="1"/>
</dbReference>